<evidence type="ECO:0000313" key="6">
    <source>
        <dbReference type="EMBL" id="CAB4198981.1"/>
    </source>
</evidence>
<dbReference type="EMBL" id="LR796865">
    <property type="protein sequence ID" value="CAB4171347.1"/>
    <property type="molecule type" value="Genomic_DNA"/>
</dbReference>
<dbReference type="EMBL" id="LR796772">
    <property type="protein sequence ID" value="CAB4165077.1"/>
    <property type="molecule type" value="Genomic_DNA"/>
</dbReference>
<sequence length="117" mass="11961">MLLTETVGTFTILSGATTSEKLSAILSKGQAKDLTGGMRNLTIFAPATLTGTVTVKIAPTEAATTFNTLTKDGTDVTVAAGKTATVTTGAFKDLQLVSGSAEGADRVFTIVAQIETF</sequence>
<dbReference type="EMBL" id="LR797472">
    <property type="protein sequence ID" value="CAB4218438.1"/>
    <property type="molecule type" value="Genomic_DNA"/>
</dbReference>
<dbReference type="EMBL" id="LR797286">
    <property type="protein sequence ID" value="CAB4198981.1"/>
    <property type="molecule type" value="Genomic_DNA"/>
</dbReference>
<dbReference type="EMBL" id="LR797383">
    <property type="protein sequence ID" value="CAB4212481.1"/>
    <property type="molecule type" value="Genomic_DNA"/>
</dbReference>
<dbReference type="EMBL" id="LR798452">
    <property type="protein sequence ID" value="CAB5238484.1"/>
    <property type="molecule type" value="Genomic_DNA"/>
</dbReference>
<dbReference type="EMBL" id="LR796946">
    <property type="protein sequence ID" value="CAB4177198.1"/>
    <property type="molecule type" value="Genomic_DNA"/>
</dbReference>
<evidence type="ECO:0000313" key="1">
    <source>
        <dbReference type="EMBL" id="CAB4165077.1"/>
    </source>
</evidence>
<evidence type="ECO:0000313" key="4">
    <source>
        <dbReference type="EMBL" id="CAB4183216.1"/>
    </source>
</evidence>
<accession>A0A6J5PJN3</accession>
<evidence type="ECO:0000313" key="7">
    <source>
        <dbReference type="EMBL" id="CAB4212481.1"/>
    </source>
</evidence>
<gene>
    <name evidence="3" type="ORF">UFOVP1000_15</name>
    <name evidence="4" type="ORF">UFOVP1092_43</name>
    <name evidence="5" type="ORF">UFOVP1152_47</name>
    <name evidence="6" type="ORF">UFOVP1337_8</name>
    <name evidence="7" type="ORF">UFOVP1446_15</name>
    <name evidence="9" type="ORF">UFOVP1537_51</name>
    <name evidence="8" type="ORF">UFOVP1598_29</name>
    <name evidence="1" type="ORF">UFOVP825_16</name>
    <name evidence="2" type="ORF">UFOVP915_51</name>
</gene>
<evidence type="ECO:0000313" key="9">
    <source>
        <dbReference type="EMBL" id="CAB5238484.1"/>
    </source>
</evidence>
<evidence type="ECO:0000313" key="2">
    <source>
        <dbReference type="EMBL" id="CAB4171347.1"/>
    </source>
</evidence>
<dbReference type="EMBL" id="LR797109">
    <property type="protein sequence ID" value="CAB4187695.1"/>
    <property type="molecule type" value="Genomic_DNA"/>
</dbReference>
<evidence type="ECO:0000313" key="5">
    <source>
        <dbReference type="EMBL" id="CAB4187695.1"/>
    </source>
</evidence>
<name>A0A6J5PJN3_9CAUD</name>
<evidence type="ECO:0000313" key="3">
    <source>
        <dbReference type="EMBL" id="CAB4177198.1"/>
    </source>
</evidence>
<proteinExistence type="predicted"/>
<reference evidence="2" key="1">
    <citation type="submission" date="2020-05" db="EMBL/GenBank/DDBJ databases">
        <authorList>
            <person name="Chiriac C."/>
            <person name="Salcher M."/>
            <person name="Ghai R."/>
            <person name="Kavagutti S V."/>
        </authorList>
    </citation>
    <scope>NUCLEOTIDE SEQUENCE</scope>
</reference>
<organism evidence="2">
    <name type="scientific">uncultured Caudovirales phage</name>
    <dbReference type="NCBI Taxonomy" id="2100421"/>
    <lineage>
        <taxon>Viruses</taxon>
        <taxon>Duplodnaviria</taxon>
        <taxon>Heunggongvirae</taxon>
        <taxon>Uroviricota</taxon>
        <taxon>Caudoviricetes</taxon>
        <taxon>Peduoviridae</taxon>
        <taxon>Maltschvirus</taxon>
        <taxon>Maltschvirus maltsch</taxon>
    </lineage>
</organism>
<dbReference type="EMBL" id="LR797039">
    <property type="protein sequence ID" value="CAB4183216.1"/>
    <property type="molecule type" value="Genomic_DNA"/>
</dbReference>
<evidence type="ECO:0000313" key="8">
    <source>
        <dbReference type="EMBL" id="CAB4218438.1"/>
    </source>
</evidence>
<protein>
    <submittedName>
        <fullName evidence="2">Uncharacterized protein</fullName>
    </submittedName>
</protein>